<dbReference type="AlphaFoldDB" id="A0A285PSS3"/>
<dbReference type="EMBL" id="LT907978">
    <property type="protein sequence ID" value="SOB72668.1"/>
    <property type="molecule type" value="Genomic_DNA"/>
</dbReference>
<evidence type="ECO:0000313" key="3">
    <source>
        <dbReference type="Proteomes" id="UP000217549"/>
    </source>
</evidence>
<evidence type="ECO:0000256" key="1">
    <source>
        <dbReference type="SAM" id="Phobius"/>
    </source>
</evidence>
<accession>A0A285PSS3</accession>
<name>A0A285PSS3_9FIRM</name>
<proteinExistence type="predicted"/>
<keyword evidence="1" id="KW-0472">Membrane</keyword>
<gene>
    <name evidence="2" type="ORF">EHLA_2035</name>
</gene>
<sequence length="127" mass="14936">MHKIKGCFILTLLFMILLIILFAGYRYRTTYAKTEIMTETSEDNQYTLKIYMIGEPEWPFGATHCRLELFKDSKRIIKYPIDIYDDGAIVHEDNFDIRWHEDNVNVTVSGSEQDDNRYILSIDGTVE</sequence>
<protein>
    <submittedName>
        <fullName evidence="2">Uncharacterized protein</fullName>
    </submittedName>
</protein>
<dbReference type="KEGG" id="ehl:EHLA_2035"/>
<organism evidence="2 3">
    <name type="scientific">Anaerobutyricum hallii</name>
    <dbReference type="NCBI Taxonomy" id="39488"/>
    <lineage>
        <taxon>Bacteria</taxon>
        <taxon>Bacillati</taxon>
        <taxon>Bacillota</taxon>
        <taxon>Clostridia</taxon>
        <taxon>Lachnospirales</taxon>
        <taxon>Lachnospiraceae</taxon>
        <taxon>Anaerobutyricum</taxon>
    </lineage>
</organism>
<dbReference type="RefSeq" id="WP_096240642.1">
    <property type="nucleotide sequence ID" value="NZ_LT907978.1"/>
</dbReference>
<feature type="transmembrane region" description="Helical" evidence="1">
    <location>
        <begin position="7"/>
        <end position="27"/>
    </location>
</feature>
<reference evidence="3" key="1">
    <citation type="submission" date="2017-09" db="EMBL/GenBank/DDBJ databases">
        <authorList>
            <person name="Shetty A S."/>
        </authorList>
    </citation>
    <scope>NUCLEOTIDE SEQUENCE [LARGE SCALE GENOMIC DNA]</scope>
</reference>
<evidence type="ECO:0000313" key="2">
    <source>
        <dbReference type="EMBL" id="SOB72668.1"/>
    </source>
</evidence>
<keyword evidence="1" id="KW-0812">Transmembrane</keyword>
<dbReference type="Proteomes" id="UP000217549">
    <property type="component" value="Chromosome I"/>
</dbReference>
<keyword evidence="3" id="KW-1185">Reference proteome</keyword>
<keyword evidence="1" id="KW-1133">Transmembrane helix</keyword>